<evidence type="ECO:0000256" key="5">
    <source>
        <dbReference type="ARBA" id="ARBA00022786"/>
    </source>
</evidence>
<keyword evidence="4" id="KW-0808">Transferase</keyword>
<dbReference type="InterPro" id="IPR050409">
    <property type="entry name" value="E3_ubiq-protein_ligase"/>
</dbReference>
<dbReference type="PANTHER" id="PTHR11254">
    <property type="entry name" value="HECT DOMAIN UBIQUITIN-PROTEIN LIGASE"/>
    <property type="match status" value="1"/>
</dbReference>
<feature type="domain" description="HECT" evidence="7">
    <location>
        <begin position="1633"/>
        <end position="1979"/>
    </location>
</feature>
<dbReference type="PROSITE" id="PS50237">
    <property type="entry name" value="HECT"/>
    <property type="match status" value="1"/>
</dbReference>
<dbReference type="Gene3D" id="3.30.2410.10">
    <property type="entry name" value="Hect, E3 ligase catalytic domain"/>
    <property type="match status" value="1"/>
</dbReference>
<evidence type="ECO:0000259" key="7">
    <source>
        <dbReference type="PROSITE" id="PS50237"/>
    </source>
</evidence>
<dbReference type="Pfam" id="PF00632">
    <property type="entry name" value="HECT"/>
    <property type="match status" value="1"/>
</dbReference>
<organism evidence="8 9">
    <name type="scientific">Tritrichomonas musculus</name>
    <dbReference type="NCBI Taxonomy" id="1915356"/>
    <lineage>
        <taxon>Eukaryota</taxon>
        <taxon>Metamonada</taxon>
        <taxon>Parabasalia</taxon>
        <taxon>Tritrichomonadida</taxon>
        <taxon>Tritrichomonadidae</taxon>
        <taxon>Tritrichomonas</taxon>
    </lineage>
</organism>
<dbReference type="Gene3D" id="3.30.2160.10">
    <property type="entry name" value="Hect, E3 ligase catalytic domain"/>
    <property type="match status" value="1"/>
</dbReference>
<evidence type="ECO:0000256" key="4">
    <source>
        <dbReference type="ARBA" id="ARBA00022679"/>
    </source>
</evidence>
<keyword evidence="5 6" id="KW-0833">Ubl conjugation pathway</keyword>
<dbReference type="EC" id="2.3.2.26" evidence="3"/>
<protein>
    <recommendedName>
        <fullName evidence="3">HECT-type E3 ubiquitin transferase</fullName>
        <ecNumber evidence="3">2.3.2.26</ecNumber>
    </recommendedName>
</protein>
<dbReference type="SMART" id="SM00119">
    <property type="entry name" value="HECTc"/>
    <property type="match status" value="1"/>
</dbReference>
<dbReference type="CDD" id="cd00078">
    <property type="entry name" value="HECTc"/>
    <property type="match status" value="1"/>
</dbReference>
<dbReference type="EMBL" id="JAPFFF010000014">
    <property type="protein sequence ID" value="KAK8870838.1"/>
    <property type="molecule type" value="Genomic_DNA"/>
</dbReference>
<comment type="catalytic activity">
    <reaction evidence="1">
        <text>S-ubiquitinyl-[E2 ubiquitin-conjugating enzyme]-L-cysteine + [acceptor protein]-L-lysine = [E2 ubiquitin-conjugating enzyme]-L-cysteine + N(6)-ubiquitinyl-[acceptor protein]-L-lysine.</text>
        <dbReference type="EC" id="2.3.2.26"/>
    </reaction>
</comment>
<evidence type="ECO:0000256" key="2">
    <source>
        <dbReference type="ARBA" id="ARBA00004906"/>
    </source>
</evidence>
<feature type="active site" description="Glycyl thioester intermediate" evidence="6">
    <location>
        <position position="1947"/>
    </location>
</feature>
<dbReference type="PANTHER" id="PTHR11254:SF440">
    <property type="entry name" value="E3 UBIQUITIN-PROTEIN LIGASE NEDD-4"/>
    <property type="match status" value="1"/>
</dbReference>
<evidence type="ECO:0000256" key="6">
    <source>
        <dbReference type="PROSITE-ProRule" id="PRU00104"/>
    </source>
</evidence>
<dbReference type="InterPro" id="IPR000569">
    <property type="entry name" value="HECT_dom"/>
</dbReference>
<evidence type="ECO:0000313" key="8">
    <source>
        <dbReference type="EMBL" id="KAK8870838.1"/>
    </source>
</evidence>
<evidence type="ECO:0000256" key="3">
    <source>
        <dbReference type="ARBA" id="ARBA00012485"/>
    </source>
</evidence>
<name>A0ABR2IYX1_9EUKA</name>
<comment type="caution">
    <text evidence="8">The sequence shown here is derived from an EMBL/GenBank/DDBJ whole genome shotgun (WGS) entry which is preliminary data.</text>
</comment>
<dbReference type="SUPFAM" id="SSF56204">
    <property type="entry name" value="Hect, E3 ligase catalytic domain"/>
    <property type="match status" value="1"/>
</dbReference>
<keyword evidence="9" id="KW-1185">Reference proteome</keyword>
<gene>
    <name evidence="8" type="ORF">M9Y10_008736</name>
</gene>
<dbReference type="Proteomes" id="UP001470230">
    <property type="component" value="Unassembled WGS sequence"/>
</dbReference>
<sequence>MNKASSTKSVTNISSNAPNKAINLTNIHQIIFDLDNNLSDSNVQKILNQAISYLNHNQNQQMIDELFFLLNSCFTKYPNQLQLFYTKILEILQANSNFLAVWISFYSEFQHNSNLTIINSSLIKNIYERVLYLLQNRHEKFTIFDQEIHDKYKENFIVNIILMNQVDANSTKIIYHYIMTNDGISKSNLNLLIKKIVDDGHLNSLPEKILTKKDAFDCFSFEDLAFIIPMTNKETFSTIIPNIENTFSDIDDLNANLAASILNKYIEYGFDMTSKLEHQLINSITYENLTPEILKYFVFNNILLPKKLADKIVELPNSIDALAIMPDLNKVPSHIIKDSLLEISDWKLYERIFTSLDNLEPFRDVFSQQQFWIHILYVVLCCTSCYSYELIEKFGQIFEKYVNKKDVYDVFYGMIFDHFPTSKEENKFMKKLLKHINEDYKKEFYQNSYCLITQINEMKAFPHPSFWKIFNLEPINYIFETEILDPIFLFAYEFAYNKESRPNIHSITINSFDENLITEFINKGDFDALMNYDDNSVSFILSAFIFASCKEKPEIHGLTNETLFPFLAIAFKHLNHPEGNLLINIENDDNNFLLTTFDFLSNNESPLIIASINAILNYSTWLFDPNIFPTRLAYQLLEIFIKLVKYNCYKANIFILVWAISQLSMMKNNKKKFFPTYKLFNEYGITIFQSIIQSLQMNSNFYDEIENSNFKLNLRYFKTDDFQKYITNILSNSSSLDSVSSIILFLEKYCIKVPKFEIENFQYLENILKDKLAKKNIKDFLVIDQFIINNNFKQKMRKISVPMNCTDQILLDLTKTNIYYELMNQFDILYKILMKDRSISIYYYTILLEKICNETQCLNPSVIINSYSKQFERNPTSFINALNNAFYYHQENNCFVRRTEYLNASTPLSKYGVSVIKKLFKLAKLKQDNYQPFVFLQNIAASFPFLLNEDINEVFEIILPSLNNFSLFFTIQKDSESKEIESKLKTCFSALSFLHSALHSVKIIDFFFPWFFDNIDNFTNAQILALSYVICSLINTNGIQVIVHSILLKYDFQKVFVSLLKKNFEKELIFYYKSNWLKILIQFFSIFEYLEKDKGNMIFNKGLQNEKNPFSIAFDNRSTIYPYNLAPLNIHRLNPRQEVEDSKYFFKKINETRDFWISYKPKDIQKEVKDDVVEKLISDFCKNFKNKQKSLDTNNLPSIPEYKNYKMMSFLHLQPRWIYNWIVKNEHFPIYPEHKKQLVETINKMIQITNKCQHIFDDDKYIDISSIKLDDFYTYLFSDKDLHVILLKNVISCDDSHFKLVCKLFKIILRNNITMTSVFNLLNNFLVSKKNNPYISKSVKRFVDLFAYSDICLSFPFRNSFIKICGKSFIDLVLIPEFRNDQTFLSKAIKLFISSYQKLPLETSHLIGFMFMTRNYDLMTLAFSLSEKIGEGNLNDIKKIIKKVFLEQINKTDLSYEIISHFIDVFPSLIKEDVPAIYIILEKLINDCQNDDFDDEYLIQLIYSLFNLVSPKKEEDQSDILNKENSLIKTTKEKSKDADAELILLPANDKIKSTDPIFWDFYEKERSKLAGLIECNKNVWINFKFLLDFPKLLNFKFRLNYFRSKAYELLSREELEINIDASKILFDSFEKLSNKTNKEWLRKFHINFDNQEGCDCGGLTKEFFSLISKELFKSDYALFVQKDNLSFHPNSLSSINEEHIDFFNFTGKLIARALIGGITINADLTKSFCRQILTGKVKFEDLKDFDHTIYDNFQVLLKEDADQLYLGFAYTYDEYGQVKTCLLKDKNNENEGEEQNNNDNDEEIPVNNENKVEYVRLYTDNILRKSVVDQMDAFREGFYSLMPSELIEMFSPSELNQLICGSSQIDVSDFKQNVEFRYPYSSSHEVIKMFFDVISEWSNEELSNLLMFITGSPKVPVNGFKNYYDRGCPIKIVKLNGSDSLCQAHTCFNQLDLPPYENKEKMNSKLKFAIENCTGYQNS</sequence>
<evidence type="ECO:0000256" key="1">
    <source>
        <dbReference type="ARBA" id="ARBA00000885"/>
    </source>
</evidence>
<comment type="pathway">
    <text evidence="2">Protein modification; protein ubiquitination.</text>
</comment>
<accession>A0ABR2IYX1</accession>
<dbReference type="Gene3D" id="3.90.1750.10">
    <property type="entry name" value="Hect, E3 ligase catalytic domains"/>
    <property type="match status" value="1"/>
</dbReference>
<reference evidence="8 9" key="1">
    <citation type="submission" date="2024-04" db="EMBL/GenBank/DDBJ databases">
        <title>Tritrichomonas musculus Genome.</title>
        <authorList>
            <person name="Alves-Ferreira E."/>
            <person name="Grigg M."/>
            <person name="Lorenzi H."/>
            <person name="Galac M."/>
        </authorList>
    </citation>
    <scope>NUCLEOTIDE SEQUENCE [LARGE SCALE GENOMIC DNA]</scope>
    <source>
        <strain evidence="8 9">EAF2021</strain>
    </source>
</reference>
<dbReference type="InterPro" id="IPR035983">
    <property type="entry name" value="Hect_E3_ubiquitin_ligase"/>
</dbReference>
<proteinExistence type="predicted"/>
<evidence type="ECO:0000313" key="9">
    <source>
        <dbReference type="Proteomes" id="UP001470230"/>
    </source>
</evidence>